<dbReference type="InterPro" id="IPR016187">
    <property type="entry name" value="CTDL_fold"/>
</dbReference>
<proteinExistence type="predicted"/>
<dbReference type="Pfam" id="PF00059">
    <property type="entry name" value="Lectin_C"/>
    <property type="match status" value="1"/>
</dbReference>
<reference evidence="3 4" key="1">
    <citation type="submission" date="2020-06" db="EMBL/GenBank/DDBJ databases">
        <authorList>
            <person name="Li R."/>
            <person name="Bekaert M."/>
        </authorList>
    </citation>
    <scope>NUCLEOTIDE SEQUENCE [LARGE SCALE GENOMIC DNA]</scope>
    <source>
        <strain evidence="4">wild</strain>
    </source>
</reference>
<dbReference type="Proteomes" id="UP000507470">
    <property type="component" value="Unassembled WGS sequence"/>
</dbReference>
<dbReference type="CDD" id="cd00037">
    <property type="entry name" value="CLECT"/>
    <property type="match status" value="1"/>
</dbReference>
<dbReference type="PANTHER" id="PTHR22803">
    <property type="entry name" value="MANNOSE, PHOSPHOLIPASE, LECTIN RECEPTOR RELATED"/>
    <property type="match status" value="1"/>
</dbReference>
<dbReference type="SUPFAM" id="SSF56436">
    <property type="entry name" value="C-type lectin-like"/>
    <property type="match status" value="1"/>
</dbReference>
<evidence type="ECO:0000313" key="4">
    <source>
        <dbReference type="Proteomes" id="UP000507470"/>
    </source>
</evidence>
<dbReference type="InterPro" id="IPR001304">
    <property type="entry name" value="C-type_lectin-like"/>
</dbReference>
<name>A0A6J8AP37_MYTCO</name>
<keyword evidence="4" id="KW-1185">Reference proteome</keyword>
<accession>A0A6J8AP37</accession>
<dbReference type="PROSITE" id="PS50041">
    <property type="entry name" value="C_TYPE_LECTIN_2"/>
    <property type="match status" value="1"/>
</dbReference>
<dbReference type="InterPro" id="IPR050111">
    <property type="entry name" value="C-type_lectin/snaclec_domain"/>
</dbReference>
<dbReference type="OrthoDB" id="6271941at2759"/>
<dbReference type="InterPro" id="IPR016186">
    <property type="entry name" value="C-type_lectin-like/link_sf"/>
</dbReference>
<organism evidence="3 4">
    <name type="scientific">Mytilus coruscus</name>
    <name type="common">Sea mussel</name>
    <dbReference type="NCBI Taxonomy" id="42192"/>
    <lineage>
        <taxon>Eukaryota</taxon>
        <taxon>Metazoa</taxon>
        <taxon>Spiralia</taxon>
        <taxon>Lophotrochozoa</taxon>
        <taxon>Mollusca</taxon>
        <taxon>Bivalvia</taxon>
        <taxon>Autobranchia</taxon>
        <taxon>Pteriomorphia</taxon>
        <taxon>Mytilida</taxon>
        <taxon>Mytiloidea</taxon>
        <taxon>Mytilidae</taxon>
        <taxon>Mytilinae</taxon>
        <taxon>Mytilus</taxon>
    </lineage>
</organism>
<dbReference type="AlphaFoldDB" id="A0A6J8AP37"/>
<feature type="domain" description="C-type lectin" evidence="2">
    <location>
        <begin position="24"/>
        <end position="86"/>
    </location>
</feature>
<dbReference type="Gene3D" id="3.10.100.10">
    <property type="entry name" value="Mannose-Binding Protein A, subunit A"/>
    <property type="match status" value="1"/>
</dbReference>
<evidence type="ECO:0000259" key="2">
    <source>
        <dbReference type="PROSITE" id="PS50041"/>
    </source>
</evidence>
<protein>
    <recommendedName>
        <fullName evidence="2">C-type lectin domain-containing protein</fullName>
    </recommendedName>
</protein>
<evidence type="ECO:0000256" key="1">
    <source>
        <dbReference type="ARBA" id="ARBA00023157"/>
    </source>
</evidence>
<dbReference type="InterPro" id="IPR018378">
    <property type="entry name" value="C-type_lectin_CS"/>
</dbReference>
<sequence length="163" mass="18415">MPLTSSYINQCPDVAIPLVIDDGYIWTGAYRYSEKSNWQWTDGSSVSGTNWWEGEPNDDGNEDCVIASKRGWNDENCSDQFRFVCQWPICRGRTTRNGACNEKEPYDKIIFRDGYTRNSGEGTCKSPGECSSCKDGFYVNGGYCTSTSFFNKNVGTTYPLKIY</sequence>
<dbReference type="PROSITE" id="PS00615">
    <property type="entry name" value="C_TYPE_LECTIN_1"/>
    <property type="match status" value="1"/>
</dbReference>
<evidence type="ECO:0000313" key="3">
    <source>
        <dbReference type="EMBL" id="CAC5371619.1"/>
    </source>
</evidence>
<gene>
    <name evidence="3" type="ORF">MCOR_10012</name>
</gene>
<dbReference type="EMBL" id="CACVKT020001768">
    <property type="protein sequence ID" value="CAC5371619.1"/>
    <property type="molecule type" value="Genomic_DNA"/>
</dbReference>
<keyword evidence="1" id="KW-1015">Disulfide bond</keyword>